<feature type="transmembrane region" description="Helical" evidence="1">
    <location>
        <begin position="213"/>
        <end position="231"/>
    </location>
</feature>
<evidence type="ECO:0000313" key="3">
    <source>
        <dbReference type="EMBL" id="MFC4673978.1"/>
    </source>
</evidence>
<keyword evidence="4" id="KW-1185">Reference proteome</keyword>
<feature type="transmembrane region" description="Helical" evidence="1">
    <location>
        <begin position="38"/>
        <end position="59"/>
    </location>
</feature>
<gene>
    <name evidence="3" type="ORF">ACFO6W_09755</name>
</gene>
<dbReference type="RefSeq" id="WP_379995798.1">
    <property type="nucleotide sequence ID" value="NZ_JBHSGN010000064.1"/>
</dbReference>
<feature type="transmembrane region" description="Helical" evidence="1">
    <location>
        <begin position="189"/>
        <end position="207"/>
    </location>
</feature>
<feature type="transmembrane region" description="Helical" evidence="1">
    <location>
        <begin position="160"/>
        <end position="177"/>
    </location>
</feature>
<evidence type="ECO:0000256" key="1">
    <source>
        <dbReference type="SAM" id="Phobius"/>
    </source>
</evidence>
<comment type="caution">
    <text evidence="3">The sequence shown here is derived from an EMBL/GenBank/DDBJ whole genome shotgun (WGS) entry which is preliminary data.</text>
</comment>
<accession>A0ABV9KVG5</accession>
<protein>
    <submittedName>
        <fullName evidence="3">Type II CAAX prenyl endopeptidase Rce1 family protein</fullName>
    </submittedName>
</protein>
<dbReference type="Proteomes" id="UP001596023">
    <property type="component" value="Unassembled WGS sequence"/>
</dbReference>
<evidence type="ECO:0000313" key="4">
    <source>
        <dbReference type="Proteomes" id="UP001596023"/>
    </source>
</evidence>
<sequence length="233" mass="27198">MSIWSIIQDIILFFKSSSEEKLQKQNFSSTNNKFIQTLLLSLKCYVILFIVLLMLSFFLAPFKVFELVPPRPVLDEYPLLLIMLVAPFYEEIMFRLPLIFDKKYIIISISIAILFLNKHDLIFAIILLVVFISISTFLLYNKKIKLSNTLEQFWTNHFNIVFYTLCISFGLLHIFNFKEMTTAQAILSPLAAFPQIVMGLFMGYVRIRFNNGLIIAILLHIYQNSITTLWLSI</sequence>
<name>A0ABV9KVG5_9BACT</name>
<dbReference type="Pfam" id="PF02517">
    <property type="entry name" value="Rce1-like"/>
    <property type="match status" value="1"/>
</dbReference>
<feature type="domain" description="CAAX prenyl protease 2/Lysostaphin resistance protein A-like" evidence="2">
    <location>
        <begin position="79"/>
        <end position="225"/>
    </location>
</feature>
<feature type="transmembrane region" description="Helical" evidence="1">
    <location>
        <begin position="121"/>
        <end position="140"/>
    </location>
</feature>
<keyword evidence="1" id="KW-0472">Membrane</keyword>
<reference evidence="4" key="1">
    <citation type="journal article" date="2019" name="Int. J. Syst. Evol. Microbiol.">
        <title>The Global Catalogue of Microorganisms (GCM) 10K type strain sequencing project: providing services to taxonomists for standard genome sequencing and annotation.</title>
        <authorList>
            <consortium name="The Broad Institute Genomics Platform"/>
            <consortium name="The Broad Institute Genome Sequencing Center for Infectious Disease"/>
            <person name="Wu L."/>
            <person name="Ma J."/>
        </authorList>
    </citation>
    <scope>NUCLEOTIDE SEQUENCE [LARGE SCALE GENOMIC DNA]</scope>
    <source>
        <strain evidence="4">CCUG 66188</strain>
    </source>
</reference>
<dbReference type="EMBL" id="JBHSGN010000064">
    <property type="protein sequence ID" value="MFC4673978.1"/>
    <property type="molecule type" value="Genomic_DNA"/>
</dbReference>
<evidence type="ECO:0000259" key="2">
    <source>
        <dbReference type="Pfam" id="PF02517"/>
    </source>
</evidence>
<keyword evidence="1" id="KW-0812">Transmembrane</keyword>
<keyword evidence="1" id="KW-1133">Transmembrane helix</keyword>
<dbReference type="InterPro" id="IPR003675">
    <property type="entry name" value="Rce1/LyrA-like_dom"/>
</dbReference>
<organism evidence="3 4">
    <name type="scientific">Dysgonomonas termitidis</name>
    <dbReference type="NCBI Taxonomy" id="1516126"/>
    <lineage>
        <taxon>Bacteria</taxon>
        <taxon>Pseudomonadati</taxon>
        <taxon>Bacteroidota</taxon>
        <taxon>Bacteroidia</taxon>
        <taxon>Bacteroidales</taxon>
        <taxon>Dysgonomonadaceae</taxon>
        <taxon>Dysgonomonas</taxon>
    </lineage>
</organism>
<proteinExistence type="predicted"/>